<evidence type="ECO:0000313" key="3">
    <source>
        <dbReference type="Proteomes" id="UP001595711"/>
    </source>
</evidence>
<accession>A0ABV7VBM7</accession>
<keyword evidence="1" id="KW-1133">Transmembrane helix</keyword>
<feature type="transmembrane region" description="Helical" evidence="1">
    <location>
        <begin position="31"/>
        <end position="51"/>
    </location>
</feature>
<name>A0ABV7VBM7_9PROT</name>
<reference evidence="3" key="1">
    <citation type="journal article" date="2019" name="Int. J. Syst. Evol. Microbiol.">
        <title>The Global Catalogue of Microorganisms (GCM) 10K type strain sequencing project: providing services to taxonomists for standard genome sequencing and annotation.</title>
        <authorList>
            <consortium name="The Broad Institute Genomics Platform"/>
            <consortium name="The Broad Institute Genome Sequencing Center for Infectious Disease"/>
            <person name="Wu L."/>
            <person name="Ma J."/>
        </authorList>
    </citation>
    <scope>NUCLEOTIDE SEQUENCE [LARGE SCALE GENOMIC DNA]</scope>
    <source>
        <strain evidence="3">KCTC 42182</strain>
    </source>
</reference>
<dbReference type="Proteomes" id="UP001595711">
    <property type="component" value="Unassembled WGS sequence"/>
</dbReference>
<sequence length="164" mass="17889">MIAIIVAVLGNIAAVAGDIVAARLGAGRVKCYVLSLLTGLAATFVAIWYQQLALPDAIIALLLYGAWWFAFLNLIQSLHSSLRVRLLYELRAAGGSMPMARLQQIYNDDLIVRMRLARLQSNGSVVERTGRLHVRSASLMAVVGTFRLLKIALLGRPSEFGEKP</sequence>
<organism evidence="2 3">
    <name type="scientific">Ferrovibrio xuzhouensis</name>
    <dbReference type="NCBI Taxonomy" id="1576914"/>
    <lineage>
        <taxon>Bacteria</taxon>
        <taxon>Pseudomonadati</taxon>
        <taxon>Pseudomonadota</taxon>
        <taxon>Alphaproteobacteria</taxon>
        <taxon>Rhodospirillales</taxon>
        <taxon>Rhodospirillaceae</taxon>
        <taxon>Ferrovibrio</taxon>
    </lineage>
</organism>
<feature type="transmembrane region" description="Helical" evidence="1">
    <location>
        <begin position="6"/>
        <end position="24"/>
    </location>
</feature>
<evidence type="ECO:0000256" key="1">
    <source>
        <dbReference type="SAM" id="Phobius"/>
    </source>
</evidence>
<dbReference type="EMBL" id="JBHRYJ010000001">
    <property type="protein sequence ID" value="MFC3674874.1"/>
    <property type="molecule type" value="Genomic_DNA"/>
</dbReference>
<keyword evidence="1" id="KW-0812">Transmembrane</keyword>
<dbReference type="RefSeq" id="WP_379722414.1">
    <property type="nucleotide sequence ID" value="NZ_JBHRYJ010000001.1"/>
</dbReference>
<keyword evidence="1" id="KW-0472">Membrane</keyword>
<comment type="caution">
    <text evidence="2">The sequence shown here is derived from an EMBL/GenBank/DDBJ whole genome shotgun (WGS) entry which is preliminary data.</text>
</comment>
<gene>
    <name evidence="2" type="ORF">ACFOOQ_04910</name>
</gene>
<proteinExistence type="predicted"/>
<feature type="transmembrane region" description="Helical" evidence="1">
    <location>
        <begin position="57"/>
        <end position="75"/>
    </location>
</feature>
<keyword evidence="3" id="KW-1185">Reference proteome</keyword>
<protein>
    <submittedName>
        <fullName evidence="2">Uncharacterized protein</fullName>
    </submittedName>
</protein>
<evidence type="ECO:0000313" key="2">
    <source>
        <dbReference type="EMBL" id="MFC3674874.1"/>
    </source>
</evidence>